<protein>
    <recommendedName>
        <fullName evidence="2">Cyclin-D1-binding protein 1-like N-terminal domain-containing protein</fullName>
    </recommendedName>
</protein>
<reference evidence="3" key="1">
    <citation type="journal article" date="2021" name="Open Biol.">
        <title>Shared evolutionary footprints suggest mitochondrial oxidative damage underlies multiple complex I losses in fungi.</title>
        <authorList>
            <person name="Schikora-Tamarit M.A."/>
            <person name="Marcet-Houben M."/>
            <person name="Nosek J."/>
            <person name="Gabaldon T."/>
        </authorList>
    </citation>
    <scope>NUCLEOTIDE SEQUENCE</scope>
    <source>
        <strain evidence="3">CBS6075</strain>
    </source>
</reference>
<gene>
    <name evidence="3" type="ORF">OGAPHI_001858</name>
</gene>
<name>A0A9P8T750_9ASCO</name>
<dbReference type="GeneID" id="70233825"/>
<accession>A0A9P8T750</accession>
<dbReference type="RefSeq" id="XP_046062518.1">
    <property type="nucleotide sequence ID" value="XM_046202665.1"/>
</dbReference>
<dbReference type="OrthoDB" id="4088536at2759"/>
<dbReference type="Pfam" id="PF13324">
    <property type="entry name" value="GCIP_N"/>
    <property type="match status" value="1"/>
</dbReference>
<dbReference type="InterPro" id="IPR049317">
    <property type="entry name" value="GCIP-like_N"/>
</dbReference>
<dbReference type="AlphaFoldDB" id="A0A9P8T750"/>
<dbReference type="InterPro" id="IPR026907">
    <property type="entry name" value="GCIP-like"/>
</dbReference>
<feature type="domain" description="Cyclin-D1-binding protein 1-like N-terminal" evidence="2">
    <location>
        <begin position="51"/>
        <end position="200"/>
    </location>
</feature>
<evidence type="ECO:0000313" key="3">
    <source>
        <dbReference type="EMBL" id="KAH3668104.1"/>
    </source>
</evidence>
<evidence type="ECO:0000256" key="1">
    <source>
        <dbReference type="SAM" id="MobiDB-lite"/>
    </source>
</evidence>
<dbReference type="Gene3D" id="1.20.1410.10">
    <property type="entry name" value="I/LWEQ domain"/>
    <property type="match status" value="1"/>
</dbReference>
<reference evidence="3" key="2">
    <citation type="submission" date="2021-01" db="EMBL/GenBank/DDBJ databases">
        <authorList>
            <person name="Schikora-Tamarit M.A."/>
        </authorList>
    </citation>
    <scope>NUCLEOTIDE SEQUENCE</scope>
    <source>
        <strain evidence="3">CBS6075</strain>
    </source>
</reference>
<dbReference type="GO" id="GO:0005634">
    <property type="term" value="C:nucleus"/>
    <property type="evidence" value="ECO:0007669"/>
    <property type="project" value="TreeGrafter"/>
</dbReference>
<keyword evidence="4" id="KW-1185">Reference proteome</keyword>
<feature type="compositionally biased region" description="Acidic residues" evidence="1">
    <location>
        <begin position="210"/>
        <end position="224"/>
    </location>
</feature>
<dbReference type="EMBL" id="JAEUBE010000158">
    <property type="protein sequence ID" value="KAH3668104.1"/>
    <property type="molecule type" value="Genomic_DNA"/>
</dbReference>
<feature type="region of interest" description="Disordered" evidence="1">
    <location>
        <begin position="205"/>
        <end position="224"/>
    </location>
</feature>
<organism evidence="3 4">
    <name type="scientific">Ogataea philodendri</name>
    <dbReference type="NCBI Taxonomy" id="1378263"/>
    <lineage>
        <taxon>Eukaryota</taxon>
        <taxon>Fungi</taxon>
        <taxon>Dikarya</taxon>
        <taxon>Ascomycota</taxon>
        <taxon>Saccharomycotina</taxon>
        <taxon>Pichiomycetes</taxon>
        <taxon>Pichiales</taxon>
        <taxon>Pichiaceae</taxon>
        <taxon>Ogataea</taxon>
    </lineage>
</organism>
<dbReference type="PANTHER" id="PTHR15492">
    <property type="entry name" value="CYCLIN D1-BINDING PROTEIN 1"/>
    <property type="match status" value="1"/>
</dbReference>
<sequence length="337" mass="37395">MPSVSKSKQDLQQLLHSLDENIVTWTPLLSTHTDSNTPTLRSSQVADPLAELGKLAKLVHAHTTKVGIVFKPPISPDNYHACFVEVEALIRTLVLLVSLCSQLVAEKKKYSNLYVQAIVEATQSLLGFFSGLSKELVEMLDAEDGEGGARLVSVGKIWDVCDTFGGLVQNGASGVIRAKFKDSAALIGDGLEEYEEWLEDPSAGNGDFFDQSDEEEDLSNQDDEVDPQLVEFGKKWVPKLKLIKLLFATMDKNIGKTRYTEKESSLLDTLNSKRLEIGQLVDEFVSTIIYDLDLPAAKKNAKELIRVSTETVRLVSGLDAKKAKWFDTWKLKFQESI</sequence>
<dbReference type="PANTHER" id="PTHR15492:SF1">
    <property type="entry name" value="CYCLIN-D1-BINDING PROTEIN 1"/>
    <property type="match status" value="1"/>
</dbReference>
<proteinExistence type="predicted"/>
<dbReference type="Proteomes" id="UP000769157">
    <property type="component" value="Unassembled WGS sequence"/>
</dbReference>
<evidence type="ECO:0000259" key="2">
    <source>
        <dbReference type="Pfam" id="PF13324"/>
    </source>
</evidence>
<evidence type="ECO:0000313" key="4">
    <source>
        <dbReference type="Proteomes" id="UP000769157"/>
    </source>
</evidence>
<comment type="caution">
    <text evidence="3">The sequence shown here is derived from an EMBL/GenBank/DDBJ whole genome shotgun (WGS) entry which is preliminary data.</text>
</comment>
<dbReference type="Gene3D" id="1.20.1420.10">
    <property type="entry name" value="Talin, central domain"/>
    <property type="match status" value="1"/>
</dbReference>